<name>U1LCS2_9MICO</name>
<protein>
    <submittedName>
        <fullName evidence="3">Uncharacterized protein</fullName>
    </submittedName>
</protein>
<keyword evidence="2" id="KW-1133">Transmembrane helix</keyword>
<evidence type="ECO:0000256" key="1">
    <source>
        <dbReference type="SAM" id="MobiDB-lite"/>
    </source>
</evidence>
<dbReference type="OrthoDB" id="5122705at2"/>
<keyword evidence="2" id="KW-0812">Transmembrane</keyword>
<evidence type="ECO:0000313" key="4">
    <source>
        <dbReference type="Proteomes" id="UP000016462"/>
    </source>
</evidence>
<comment type="caution">
    <text evidence="3">The sequence shown here is derived from an EMBL/GenBank/DDBJ whole genome shotgun (WGS) entry which is preliminary data.</text>
</comment>
<dbReference type="EMBL" id="ASHR01000014">
    <property type="protein sequence ID" value="ERG64988.1"/>
    <property type="molecule type" value="Genomic_DNA"/>
</dbReference>
<feature type="transmembrane region" description="Helical" evidence="2">
    <location>
        <begin position="20"/>
        <end position="40"/>
    </location>
</feature>
<accession>U1LCS2</accession>
<keyword evidence="2" id="KW-0472">Membrane</keyword>
<evidence type="ECO:0000256" key="2">
    <source>
        <dbReference type="SAM" id="Phobius"/>
    </source>
</evidence>
<feature type="compositionally biased region" description="Basic and acidic residues" evidence="1">
    <location>
        <begin position="75"/>
        <end position="89"/>
    </location>
</feature>
<feature type="region of interest" description="Disordered" evidence="1">
    <location>
        <begin position="65"/>
        <end position="103"/>
    </location>
</feature>
<evidence type="ECO:0000313" key="3">
    <source>
        <dbReference type="EMBL" id="ERG64988.1"/>
    </source>
</evidence>
<gene>
    <name evidence="3" type="ORF">L332_11105</name>
</gene>
<keyword evidence="4" id="KW-1185">Reference proteome</keyword>
<proteinExistence type="predicted"/>
<sequence length="103" mass="11039">MLLRTPDELGFDPNQVTPGWIGFTATALVGAVIILLLFDFNRRVRRINNRAEAKERIEAELAARDAALEGAEPPLDERAGGDAEQDRAADVGPPQGDSGRTGA</sequence>
<dbReference type="AlphaFoldDB" id="U1LCS2"/>
<dbReference type="RefSeq" id="WP_021010005.1">
    <property type="nucleotide sequence ID" value="NZ_ASHR01000014.1"/>
</dbReference>
<reference evidence="3 4" key="1">
    <citation type="journal article" date="2013" name="Genome Announc.">
        <title>First draft genome sequence from a member of the genus agrococcus, isolated from modern microbialites.</title>
        <authorList>
            <person name="White R.A.III."/>
            <person name="Grassa C.J."/>
            <person name="Suttle C.A."/>
        </authorList>
    </citation>
    <scope>NUCLEOTIDE SEQUENCE [LARGE SCALE GENOMIC DNA]</scope>
    <source>
        <strain evidence="3 4">RW1</strain>
    </source>
</reference>
<organism evidence="3 4">
    <name type="scientific">Agrococcus pavilionensis RW1</name>
    <dbReference type="NCBI Taxonomy" id="1330458"/>
    <lineage>
        <taxon>Bacteria</taxon>
        <taxon>Bacillati</taxon>
        <taxon>Actinomycetota</taxon>
        <taxon>Actinomycetes</taxon>
        <taxon>Micrococcales</taxon>
        <taxon>Microbacteriaceae</taxon>
        <taxon>Agrococcus</taxon>
    </lineage>
</organism>
<dbReference type="Proteomes" id="UP000016462">
    <property type="component" value="Unassembled WGS sequence"/>
</dbReference>